<dbReference type="Pfam" id="PF08220">
    <property type="entry name" value="HTH_DeoR"/>
    <property type="match status" value="1"/>
</dbReference>
<evidence type="ECO:0000256" key="6">
    <source>
        <dbReference type="ARBA" id="ARBA00024937"/>
    </source>
</evidence>
<dbReference type="SMART" id="SM00420">
    <property type="entry name" value="HTH_DEOR"/>
    <property type="match status" value="1"/>
</dbReference>
<dbReference type="SMART" id="SM01134">
    <property type="entry name" value="DeoRC"/>
    <property type="match status" value="1"/>
</dbReference>
<dbReference type="EMBL" id="CP097160">
    <property type="protein sequence ID" value="UQN14003.1"/>
    <property type="molecule type" value="Genomic_DNA"/>
</dbReference>
<organism evidence="8">
    <name type="scientific">Gulosibacter sediminis</name>
    <dbReference type="NCBI Taxonomy" id="1729695"/>
    <lineage>
        <taxon>Bacteria</taxon>
        <taxon>Bacillati</taxon>
        <taxon>Actinomycetota</taxon>
        <taxon>Actinomycetes</taxon>
        <taxon>Micrococcales</taxon>
        <taxon>Microbacteriaceae</taxon>
        <taxon>Gulosibacter</taxon>
    </lineage>
</organism>
<evidence type="ECO:0000256" key="5">
    <source>
        <dbReference type="ARBA" id="ARBA00023163"/>
    </source>
</evidence>
<dbReference type="PRINTS" id="PR00037">
    <property type="entry name" value="HTHLACR"/>
</dbReference>
<evidence type="ECO:0000256" key="4">
    <source>
        <dbReference type="ARBA" id="ARBA00023125"/>
    </source>
</evidence>
<dbReference type="GO" id="GO:0003677">
    <property type="term" value="F:DNA binding"/>
    <property type="evidence" value="ECO:0007669"/>
    <property type="project" value="UniProtKB-KW"/>
</dbReference>
<name>A0ABY4MXR9_9MICO</name>
<gene>
    <name evidence="8" type="ORF">M3M28_07985</name>
</gene>
<keyword evidence="2" id="KW-0678">Repressor</keyword>
<dbReference type="InterPro" id="IPR014036">
    <property type="entry name" value="DeoR-like_C"/>
</dbReference>
<dbReference type="PROSITE" id="PS00894">
    <property type="entry name" value="HTH_DEOR_1"/>
    <property type="match status" value="1"/>
</dbReference>
<dbReference type="InterPro" id="IPR001034">
    <property type="entry name" value="DeoR_HTH"/>
</dbReference>
<dbReference type="InterPro" id="IPR036388">
    <property type="entry name" value="WH-like_DNA-bd_sf"/>
</dbReference>
<proteinExistence type="predicted"/>
<keyword evidence="4 8" id="KW-0238">DNA-binding</keyword>
<sequence>MAEAKYAEERRSELLRILASAGRIDAATVAAEFGVTSETVRKDLIALENTGLLRRVHGGAVPADSHLYEPTLEARIEFSAEKQRIAHKALEYIPNGGAALFDAGTTTHRLVQQLPHSANFTAYVNALPLATTLLRQPQVRVELVGGMMRAVTSAAVGDRTVRAFGGINVGVAFLGTNGIHPERGLTTPNPDEAAVKHAMLACAEQRIVLTDHSKFGLVRGVRHAELADIDIIITDRDVPAEMHRELDAAGVELVIA</sequence>
<evidence type="ECO:0000256" key="2">
    <source>
        <dbReference type="ARBA" id="ARBA00022491"/>
    </source>
</evidence>
<dbReference type="InterPro" id="IPR050313">
    <property type="entry name" value="Carb_Metab_HTH_regulators"/>
</dbReference>
<evidence type="ECO:0000313" key="8">
    <source>
        <dbReference type="EMBL" id="UQN14003.1"/>
    </source>
</evidence>
<keyword evidence="5" id="KW-0804">Transcription</keyword>
<evidence type="ECO:0000259" key="7">
    <source>
        <dbReference type="PROSITE" id="PS51000"/>
    </source>
</evidence>
<protein>
    <recommendedName>
        <fullName evidence="1">Lactose phosphotransferase system repressor</fullName>
    </recommendedName>
</protein>
<reference evidence="8" key="1">
    <citation type="submission" date="2022-05" db="EMBL/GenBank/DDBJ databases">
        <title>Complete genome sequence of toluene-degrading Gulosibacter sediminis strain ACHW.36C.</title>
        <authorList>
            <person name="Wai A.C."/>
            <person name="Lai G.K."/>
            <person name="Griffin S.D."/>
            <person name="Leung F.C."/>
        </authorList>
    </citation>
    <scope>NUCLEOTIDE SEQUENCE [LARGE SCALE GENOMIC DNA]</scope>
    <source>
        <strain evidence="8">ACHW.36C</strain>
    </source>
</reference>
<accession>A0ABY4MXR9</accession>
<dbReference type="PANTHER" id="PTHR30363:SF4">
    <property type="entry name" value="GLYCEROL-3-PHOSPHATE REGULON REPRESSOR"/>
    <property type="match status" value="1"/>
</dbReference>
<dbReference type="Gene3D" id="3.40.50.1360">
    <property type="match status" value="1"/>
</dbReference>
<dbReference type="PANTHER" id="PTHR30363">
    <property type="entry name" value="HTH-TYPE TRANSCRIPTIONAL REGULATOR SRLR-RELATED"/>
    <property type="match status" value="1"/>
</dbReference>
<dbReference type="PROSITE" id="PS51000">
    <property type="entry name" value="HTH_DEOR_2"/>
    <property type="match status" value="1"/>
</dbReference>
<keyword evidence="3" id="KW-0805">Transcription regulation</keyword>
<dbReference type="SUPFAM" id="SSF100950">
    <property type="entry name" value="NagB/RpiA/CoA transferase-like"/>
    <property type="match status" value="1"/>
</dbReference>
<dbReference type="Pfam" id="PF00455">
    <property type="entry name" value="DeoRC"/>
    <property type="match status" value="1"/>
</dbReference>
<comment type="function">
    <text evidence="6">Repressor of the lactose catabolism operon. Galactose-6-phosphate is the inducer.</text>
</comment>
<feature type="domain" description="HTH deoR-type" evidence="7">
    <location>
        <begin position="7"/>
        <end position="62"/>
    </location>
</feature>
<dbReference type="Gene3D" id="1.10.10.10">
    <property type="entry name" value="Winged helix-like DNA-binding domain superfamily/Winged helix DNA-binding domain"/>
    <property type="match status" value="1"/>
</dbReference>
<evidence type="ECO:0000256" key="3">
    <source>
        <dbReference type="ARBA" id="ARBA00023015"/>
    </source>
</evidence>
<dbReference type="InterPro" id="IPR036390">
    <property type="entry name" value="WH_DNA-bd_sf"/>
</dbReference>
<evidence type="ECO:0000256" key="1">
    <source>
        <dbReference type="ARBA" id="ARBA00021390"/>
    </source>
</evidence>
<dbReference type="InterPro" id="IPR037171">
    <property type="entry name" value="NagB/RpiA_transferase-like"/>
</dbReference>
<dbReference type="SUPFAM" id="SSF46785">
    <property type="entry name" value="Winged helix' DNA-binding domain"/>
    <property type="match status" value="1"/>
</dbReference>
<dbReference type="InterPro" id="IPR018356">
    <property type="entry name" value="Tscrpt_reg_HTH_DeoR_CS"/>
</dbReference>